<dbReference type="Pfam" id="PF00397">
    <property type="entry name" value="WW"/>
    <property type="match status" value="8"/>
</dbReference>
<feature type="compositionally biased region" description="Low complexity" evidence="1">
    <location>
        <begin position="748"/>
        <end position="758"/>
    </location>
</feature>
<name>A0A9W7GFQ9_9STRA</name>
<dbReference type="SUPFAM" id="SSF51045">
    <property type="entry name" value="WW domain"/>
    <property type="match status" value="8"/>
</dbReference>
<dbReference type="InterPro" id="IPR040023">
    <property type="entry name" value="WBP4"/>
</dbReference>
<dbReference type="InterPro" id="IPR001202">
    <property type="entry name" value="WW_dom"/>
</dbReference>
<dbReference type="SMART" id="SM00456">
    <property type="entry name" value="WW"/>
    <property type="match status" value="12"/>
</dbReference>
<feature type="domain" description="WW" evidence="2">
    <location>
        <begin position="851"/>
        <end position="885"/>
    </location>
</feature>
<feature type="domain" description="WW" evidence="2">
    <location>
        <begin position="1068"/>
        <end position="1102"/>
    </location>
</feature>
<feature type="domain" description="WW" evidence="2">
    <location>
        <begin position="1384"/>
        <end position="1418"/>
    </location>
</feature>
<dbReference type="CDD" id="cd00201">
    <property type="entry name" value="WW"/>
    <property type="match status" value="8"/>
</dbReference>
<comment type="caution">
    <text evidence="3">The sequence shown here is derived from an EMBL/GenBank/DDBJ whole genome shotgun (WGS) entry which is preliminary data.</text>
</comment>
<feature type="domain" description="WW" evidence="2">
    <location>
        <begin position="432"/>
        <end position="466"/>
    </location>
</feature>
<evidence type="ECO:0000313" key="3">
    <source>
        <dbReference type="EMBL" id="GMI42937.1"/>
    </source>
</evidence>
<dbReference type="InterPro" id="IPR036020">
    <property type="entry name" value="WW_dom_sf"/>
</dbReference>
<evidence type="ECO:0000256" key="1">
    <source>
        <dbReference type="SAM" id="MobiDB-lite"/>
    </source>
</evidence>
<feature type="region of interest" description="Disordered" evidence="1">
    <location>
        <begin position="78"/>
        <end position="345"/>
    </location>
</feature>
<feature type="region of interest" description="Disordered" evidence="1">
    <location>
        <begin position="1"/>
        <end position="52"/>
    </location>
</feature>
<dbReference type="EMBL" id="BRYA01001448">
    <property type="protein sequence ID" value="GMI42937.1"/>
    <property type="molecule type" value="Genomic_DNA"/>
</dbReference>
<dbReference type="GO" id="GO:0003723">
    <property type="term" value="F:RNA binding"/>
    <property type="evidence" value="ECO:0007669"/>
    <property type="project" value="TreeGrafter"/>
</dbReference>
<feature type="domain" description="WW" evidence="2">
    <location>
        <begin position="929"/>
        <end position="963"/>
    </location>
</feature>
<feature type="compositionally biased region" description="Polar residues" evidence="1">
    <location>
        <begin position="1110"/>
        <end position="1119"/>
    </location>
</feature>
<feature type="compositionally biased region" description="Low complexity" evidence="1">
    <location>
        <begin position="396"/>
        <end position="408"/>
    </location>
</feature>
<dbReference type="PANTHER" id="PTHR13173:SF10">
    <property type="entry name" value="WW DOMAIN-BINDING PROTEIN 4"/>
    <property type="match status" value="1"/>
</dbReference>
<feature type="compositionally biased region" description="Basic residues" evidence="1">
    <location>
        <begin position="83"/>
        <end position="95"/>
    </location>
</feature>
<dbReference type="GO" id="GO:0000398">
    <property type="term" value="P:mRNA splicing, via spliceosome"/>
    <property type="evidence" value="ECO:0007669"/>
    <property type="project" value="InterPro"/>
</dbReference>
<protein>
    <recommendedName>
        <fullName evidence="2">WW domain-containing protein</fullName>
    </recommendedName>
</protein>
<feature type="region of interest" description="Disordered" evidence="1">
    <location>
        <begin position="380"/>
        <end position="429"/>
    </location>
</feature>
<gene>
    <name evidence="3" type="ORF">TrCOL_g3836</name>
</gene>
<feature type="domain" description="WW" evidence="2">
    <location>
        <begin position="1138"/>
        <end position="1172"/>
    </location>
</feature>
<feature type="domain" description="WW" evidence="2">
    <location>
        <begin position="683"/>
        <end position="717"/>
    </location>
</feature>
<dbReference type="PANTHER" id="PTHR13173">
    <property type="entry name" value="WW DOMAIN BINDING PROTEIN 4"/>
    <property type="match status" value="1"/>
</dbReference>
<evidence type="ECO:0000259" key="2">
    <source>
        <dbReference type="PROSITE" id="PS50020"/>
    </source>
</evidence>
<proteinExistence type="predicted"/>
<reference evidence="4" key="1">
    <citation type="journal article" date="2023" name="Commun. Biol.">
        <title>Genome analysis of Parmales, the sister group of diatoms, reveals the evolutionary specialization of diatoms from phago-mixotrophs to photoautotrophs.</title>
        <authorList>
            <person name="Ban H."/>
            <person name="Sato S."/>
            <person name="Yoshikawa S."/>
            <person name="Yamada K."/>
            <person name="Nakamura Y."/>
            <person name="Ichinomiya M."/>
            <person name="Sato N."/>
            <person name="Blanc-Mathieu R."/>
            <person name="Endo H."/>
            <person name="Kuwata A."/>
            <person name="Ogata H."/>
        </authorList>
    </citation>
    <scope>NUCLEOTIDE SEQUENCE [LARGE SCALE GENOMIC DNA]</scope>
</reference>
<evidence type="ECO:0000313" key="4">
    <source>
        <dbReference type="Proteomes" id="UP001165065"/>
    </source>
</evidence>
<dbReference type="Gene3D" id="2.20.70.10">
    <property type="match status" value="10"/>
</dbReference>
<dbReference type="PROSITE" id="PS01159">
    <property type="entry name" value="WW_DOMAIN_1"/>
    <property type="match status" value="9"/>
</dbReference>
<sequence length="1419" mass="156713">MNTPPPNNRTPHKYRRPLPSEPNPKYKNVNTPPPDSLKRKLKGLPEGGRYPITPVRAGAVIKDDGIVADIMNSIRNDTIQSTHKQRSKNNVKKKAIVPPPSDYHLSLASAKAQAKTTSSDPRLKNMPAATMMAREVDSSSEYKATSPSKMPRNTVSPDAKFTDAPVIPGPAKKPKGKGYEHQRRNPPQRSTQPNPFVNSVDSPSNAAHEMMMRSNPTTVAGQVQHPNIKGGNVPQPKWPMNTPPRKTPSHDDAASTTKANTPLGPKAQGKAGRKLFAAEINKQEQEKEKQRLLKEIEEEEKRKEEERKKKEEEDNLRKMREKVGGRKVRPVPKDENDDIFSTDSSIRSNADHSSLNFGMNTAKRFFGTNGSNAGKGIKHYRKGFKPPPPPGRPKAKPAMKPPDMTKAPTGGDQRPPAELLNSRRSKDQTADEMLNQGWWRFTDPETSWQYFWNEVTSISQYERPENFETVKGDVFASARSKSGGVDGNDGWKRYTDEETKMHYFYKESTDEGQWERPIGFDTMRGGFTAAQLTERRGDEELPVEWSGSVVKYVDKETGYAYYYDEENNTSSYDKPKGYTTAADPFASIREGGGWKMIPPANLAERKDKDQLPVERMGGGVWAKYIDKESGWPYYINHETGDSTYDRPAGFDTSANPFASMRGGEQPEAAILASTRSANQRPDENLNNNWQRWTDPATGAVYYHNSVTDESTYDRPEGFQTVADPFGSMRSGRGTARSGKETARSAMGTARSASMMDSRSAATMDLPPPGVLNVRREDLQLPVEKLSSGWVKYIDPESGHPYYYNEENDESTYDRPDNFKTSADAFAEARREGVMPPAEVLNSVRGEKDKIRKVSGKWRKYVDSASGHPYWSNTVTEESTYERPENFQTDNDPFGTAKSAMGTSRSAAAINLPPAGVLSVRRDENQLPVENVQGGWQKFIDPESGHPYYYNEELDESTYDRPENFKTSADAFEEARKNGVMPSADALNSVRNTKEKPVEVLNGGYVKYKDPASGHFYYFNAETQESTYDRPAAFIQTVADPFAAARDEGIMPAPEILSSARSAAQTPDEILDSGWQKFVDPESGHPYYWNSNTDESTYDRPEGFQTNNNPFQSARGSARQTLPPASLVSSRRSSNEVGEKLNGGWVKYIDPESQTPYYHHAENDESQWEKPSNFVTSYNPFGTVKSRRRTGSMLPKMSENATLSDDILATGGSSMDALDNAMMATFNKGALDALSETSPLKSKASAAVPSLSLGGGGGRKSSIGRSGKTVLSSANDVLAKVNAKLANMSMDEMREKSEGDGLMSTLRKTVDTGRSSGKNTNREGVVIPTLSLGGVGARGAADSLDVALAQSSSGANQSWDAIADANESVTDYSSVLASGDDENNGDAANAWVEYFDEEVGAKYYYNEITGEASWVDPTAL</sequence>
<dbReference type="OrthoDB" id="207369at2759"/>
<organism evidence="3 4">
    <name type="scientific">Triparma columacea</name>
    <dbReference type="NCBI Taxonomy" id="722753"/>
    <lineage>
        <taxon>Eukaryota</taxon>
        <taxon>Sar</taxon>
        <taxon>Stramenopiles</taxon>
        <taxon>Ochrophyta</taxon>
        <taxon>Bolidophyceae</taxon>
        <taxon>Parmales</taxon>
        <taxon>Triparmaceae</taxon>
        <taxon>Triparma</taxon>
    </lineage>
</organism>
<feature type="region of interest" description="Disordered" evidence="1">
    <location>
        <begin position="1110"/>
        <end position="1134"/>
    </location>
</feature>
<feature type="compositionally biased region" description="Basic and acidic residues" evidence="1">
    <location>
        <begin position="281"/>
        <end position="324"/>
    </location>
</feature>
<dbReference type="PROSITE" id="PS50020">
    <property type="entry name" value="WW_DOMAIN_2"/>
    <property type="match status" value="10"/>
</dbReference>
<feature type="compositionally biased region" description="Polar residues" evidence="1">
    <location>
        <begin position="139"/>
        <end position="156"/>
    </location>
</feature>
<accession>A0A9W7GFQ9</accession>
<feature type="domain" description="WW" evidence="2">
    <location>
        <begin position="489"/>
        <end position="519"/>
    </location>
</feature>
<feature type="domain" description="WW" evidence="2">
    <location>
        <begin position="783"/>
        <end position="817"/>
    </location>
</feature>
<feature type="domain" description="WW" evidence="2">
    <location>
        <begin position="621"/>
        <end position="649"/>
    </location>
</feature>
<dbReference type="GO" id="GO:0071011">
    <property type="term" value="C:precatalytic spliceosome"/>
    <property type="evidence" value="ECO:0007669"/>
    <property type="project" value="TreeGrafter"/>
</dbReference>
<feature type="region of interest" description="Disordered" evidence="1">
    <location>
        <begin position="721"/>
        <end position="758"/>
    </location>
</feature>
<feature type="compositionally biased region" description="Polar residues" evidence="1">
    <location>
        <begin position="185"/>
        <end position="205"/>
    </location>
</feature>
<feature type="compositionally biased region" description="Low complexity" evidence="1">
    <location>
        <begin position="105"/>
        <end position="119"/>
    </location>
</feature>
<keyword evidence="4" id="KW-1185">Reference proteome</keyword>
<feature type="compositionally biased region" description="Polar residues" evidence="1">
    <location>
        <begin position="214"/>
        <end position="225"/>
    </location>
</feature>
<dbReference type="Proteomes" id="UP001165065">
    <property type="component" value="Unassembled WGS sequence"/>
</dbReference>